<evidence type="ECO:0008006" key="5">
    <source>
        <dbReference type="Google" id="ProtNLM"/>
    </source>
</evidence>
<evidence type="ECO:0000256" key="1">
    <source>
        <dbReference type="ARBA" id="ARBA00004141"/>
    </source>
</evidence>
<feature type="transmembrane region" description="Helical" evidence="2">
    <location>
        <begin position="174"/>
        <end position="195"/>
    </location>
</feature>
<proteinExistence type="predicted"/>
<feature type="transmembrane region" description="Helical" evidence="2">
    <location>
        <begin position="345"/>
        <end position="364"/>
    </location>
</feature>
<dbReference type="PANTHER" id="PTHR23524">
    <property type="entry name" value="TRANSPORTER, PUTATIVE (AFU_ORTHOLOGUE AFUA_8G04850)-RELATED"/>
    <property type="match status" value="1"/>
</dbReference>
<accession>A0ABR2WNJ0</accession>
<dbReference type="Pfam" id="PF07690">
    <property type="entry name" value="MFS_1"/>
    <property type="match status" value="1"/>
</dbReference>
<dbReference type="InterPro" id="IPR011701">
    <property type="entry name" value="MFS"/>
</dbReference>
<keyword evidence="4" id="KW-1185">Reference proteome</keyword>
<protein>
    <recommendedName>
        <fullName evidence="5">Major facilitator superfamily (MFS) profile domain-containing protein</fullName>
    </recommendedName>
</protein>
<feature type="transmembrane region" description="Helical" evidence="2">
    <location>
        <begin position="87"/>
        <end position="108"/>
    </location>
</feature>
<keyword evidence="2" id="KW-0812">Transmembrane</keyword>
<feature type="transmembrane region" description="Helical" evidence="2">
    <location>
        <begin position="44"/>
        <end position="67"/>
    </location>
</feature>
<comment type="subcellular location">
    <subcellularLocation>
        <location evidence="1">Membrane</location>
        <topology evidence="1">Multi-pass membrane protein</topology>
    </subcellularLocation>
</comment>
<feature type="transmembrane region" description="Helical" evidence="2">
    <location>
        <begin position="435"/>
        <end position="457"/>
    </location>
</feature>
<dbReference type="SUPFAM" id="SSF103473">
    <property type="entry name" value="MFS general substrate transporter"/>
    <property type="match status" value="1"/>
</dbReference>
<dbReference type="Proteomes" id="UP001479436">
    <property type="component" value="Unassembled WGS sequence"/>
</dbReference>
<feature type="transmembrane region" description="Helical" evidence="2">
    <location>
        <begin position="144"/>
        <end position="162"/>
    </location>
</feature>
<feature type="transmembrane region" description="Helical" evidence="2">
    <location>
        <begin position="402"/>
        <end position="423"/>
    </location>
</feature>
<feature type="transmembrane region" description="Helical" evidence="2">
    <location>
        <begin position="115"/>
        <end position="132"/>
    </location>
</feature>
<evidence type="ECO:0000256" key="2">
    <source>
        <dbReference type="SAM" id="Phobius"/>
    </source>
</evidence>
<dbReference type="PANTHER" id="PTHR23524:SF1">
    <property type="entry name" value="MRH DOMAIN-CONTAINING PROTEIN-RELATED"/>
    <property type="match status" value="1"/>
</dbReference>
<reference evidence="3 4" key="1">
    <citation type="submission" date="2023-04" db="EMBL/GenBank/DDBJ databases">
        <title>Genome of Basidiobolus ranarum AG-B5.</title>
        <authorList>
            <person name="Stajich J.E."/>
            <person name="Carter-House D."/>
            <person name="Gryganskyi A."/>
        </authorList>
    </citation>
    <scope>NUCLEOTIDE SEQUENCE [LARGE SCALE GENOMIC DNA]</scope>
    <source>
        <strain evidence="3 4">AG-B5</strain>
    </source>
</reference>
<comment type="caution">
    <text evidence="3">The sequence shown here is derived from an EMBL/GenBank/DDBJ whole genome shotgun (WGS) entry which is preliminary data.</text>
</comment>
<feature type="transmembrane region" description="Helical" evidence="2">
    <location>
        <begin position="371"/>
        <end position="390"/>
    </location>
</feature>
<evidence type="ECO:0000313" key="3">
    <source>
        <dbReference type="EMBL" id="KAK9763054.1"/>
    </source>
</evidence>
<sequence>MSLDEKTERMGDIEPSYIPVQAQEGSAPVKYLFKVVPVNPNVGYLNVLALILGVFATIALLVFQSIIQSSIIITNLGVSVTEQGNVVGSLTMYQEIIVIFMCIFWGPISDLTGKRYVYAISFFCLGTALIAYPHARNVYPDLLLIRLLFGMGSSGATTMMTATLGDIIVKSGGFISGFIGATSGCGALLGVFVLSSVPALLANSTPDYFTAVNKGFHIIGGSAIALGVILWFMLPSHTDVWEGPDRWLWRKLNNKFSSGVKQEKKSLKVNRPKRENYFLLLKKGFMAAKDPRVALGYATSFVARSDEVMLTTFVTMWVSKVFYLSGRCKSPDKLFCPVGQGQSELMTGTGQIVALLVAPFYGWAHHYFRRSTVTFVGGVFGVIGCFGLAFNHDPYNKINYFWITLIGCGEIGMIISSMSLVNGPYVPPGRRGSIAGAYSFCGSISILVITKLGGYLFDTWMAGAPFFILGVCHCCVTVASFILRFIEPRLPDTWVNPEEKHELETHTVQLE</sequence>
<dbReference type="Gene3D" id="1.20.1250.20">
    <property type="entry name" value="MFS general substrate transporter like domains"/>
    <property type="match status" value="1"/>
</dbReference>
<name>A0ABR2WNJ0_9FUNG</name>
<dbReference type="EMBL" id="JASJQH010000745">
    <property type="protein sequence ID" value="KAK9763054.1"/>
    <property type="molecule type" value="Genomic_DNA"/>
</dbReference>
<keyword evidence="2" id="KW-1133">Transmembrane helix</keyword>
<keyword evidence="2" id="KW-0472">Membrane</keyword>
<feature type="transmembrane region" description="Helical" evidence="2">
    <location>
        <begin position="463"/>
        <end position="483"/>
    </location>
</feature>
<feature type="transmembrane region" description="Helical" evidence="2">
    <location>
        <begin position="215"/>
        <end position="234"/>
    </location>
</feature>
<dbReference type="InterPro" id="IPR036259">
    <property type="entry name" value="MFS_trans_sf"/>
</dbReference>
<evidence type="ECO:0000313" key="4">
    <source>
        <dbReference type="Proteomes" id="UP001479436"/>
    </source>
</evidence>
<organism evidence="3 4">
    <name type="scientific">Basidiobolus ranarum</name>
    <dbReference type="NCBI Taxonomy" id="34480"/>
    <lineage>
        <taxon>Eukaryota</taxon>
        <taxon>Fungi</taxon>
        <taxon>Fungi incertae sedis</taxon>
        <taxon>Zoopagomycota</taxon>
        <taxon>Entomophthoromycotina</taxon>
        <taxon>Basidiobolomycetes</taxon>
        <taxon>Basidiobolales</taxon>
        <taxon>Basidiobolaceae</taxon>
        <taxon>Basidiobolus</taxon>
    </lineage>
</organism>
<gene>
    <name evidence="3" type="ORF">K7432_010624</name>
</gene>